<organism evidence="3 4">
    <name type="scientific">Mola mola</name>
    <name type="common">Ocean sunfish</name>
    <name type="synonym">Tetraodon mola</name>
    <dbReference type="NCBI Taxonomy" id="94237"/>
    <lineage>
        <taxon>Eukaryota</taxon>
        <taxon>Metazoa</taxon>
        <taxon>Chordata</taxon>
        <taxon>Craniata</taxon>
        <taxon>Vertebrata</taxon>
        <taxon>Euteleostomi</taxon>
        <taxon>Actinopterygii</taxon>
        <taxon>Neopterygii</taxon>
        <taxon>Teleostei</taxon>
        <taxon>Neoteleostei</taxon>
        <taxon>Acanthomorphata</taxon>
        <taxon>Eupercaria</taxon>
        <taxon>Tetraodontiformes</taxon>
        <taxon>Molidae</taxon>
        <taxon>Mola</taxon>
    </lineage>
</organism>
<feature type="region of interest" description="Disordered" evidence="1">
    <location>
        <begin position="76"/>
        <end position="96"/>
    </location>
</feature>
<accession>A0A3Q4AMB7</accession>
<evidence type="ECO:0000313" key="4">
    <source>
        <dbReference type="Proteomes" id="UP000261620"/>
    </source>
</evidence>
<dbReference type="Ensembl" id="ENSMMOT00000005546.1">
    <property type="protein sequence ID" value="ENSMMOP00000005450.1"/>
    <property type="gene ID" value="ENSMMOG00000004310.1"/>
</dbReference>
<dbReference type="InterPro" id="IPR052807">
    <property type="entry name" value="Mito_transl_resp_regulator"/>
</dbReference>
<evidence type="ECO:0000256" key="1">
    <source>
        <dbReference type="SAM" id="MobiDB-lite"/>
    </source>
</evidence>
<reference evidence="3" key="2">
    <citation type="submission" date="2025-09" db="UniProtKB">
        <authorList>
            <consortium name="Ensembl"/>
        </authorList>
    </citation>
    <scope>IDENTIFICATION</scope>
</reference>
<dbReference type="Pfam" id="PF21516">
    <property type="entry name" value="YqeH-like_C"/>
    <property type="match status" value="1"/>
</dbReference>
<keyword evidence="4" id="KW-1185">Reference proteome</keyword>
<reference evidence="3" key="1">
    <citation type="submission" date="2025-08" db="UniProtKB">
        <authorList>
            <consortium name="Ensembl"/>
        </authorList>
    </citation>
    <scope>IDENTIFICATION</scope>
</reference>
<dbReference type="InterPro" id="IPR048422">
    <property type="entry name" value="NOA1/YqeH-like_C"/>
</dbReference>
<name>A0A3Q4AMB7_MOLML</name>
<protein>
    <recommendedName>
        <fullName evidence="2">NOA1/YqeH-like C-terminal domain-containing protein</fullName>
    </recommendedName>
</protein>
<feature type="domain" description="NOA1/YqeH-like C-terminal" evidence="2">
    <location>
        <begin position="508"/>
        <end position="607"/>
    </location>
</feature>
<sequence length="657" mass="72652">MLKIFQVSVTLTHRALRGALYVAARRIPCSRAAAGRALTRQLCSTDGRIVRSCTVDPNLEEQFVFPECTESEEDLLPSSSAALRGPPADPPPVPHQRHLRSLERQLHVLRSVAQQEAEPDSFIQFQDADFPTARKGEHKVFGTPDVDEPVSDTCCSGCGAILHCTDAAVPGYLPSEKYKVLLKEGRLSGATCQRCHLLTHHHKALNLHMTSEQYQAVVRQIRPLEALVLLVVDLLDVPDSIVPDLRELVGTNKHIVVLGNKIDLLPADSPNYLQRIRRQLSQYCHDAGFGGQVTDIHLISAKTGYGIEGLVSVLQRSWKYKGDVYLSKASDVVHRATVSPWPGTTLNLLKFPIVNPTPYRMFRRQKRLNEAAGQTEMELSHHELKRLRLLSRQGYLVGRVGRTFEADVRSRRDEIHFDPDSLAFGENENEEMTTQADRMYNQSAASPHAPLPPSVLQVLSLLTEQEVMSVVPSQAIVPRTFVLKPGMSLFVGALARIDFLQGGKSCWFSVVASSRVPVHITSMEKADGVYAKHAGHILLGVPLGGSERMKKFPVLVPQEFRLEGRGYLEAAADIKLSSAGWVAVTAAVRDQLLLRLHGPQTAAFSVRMPPLFPNIVSLKGERVRKSATYRTVKPAGLLHCGLSACGAEKLRVKKKKK</sequence>
<proteinExistence type="predicted"/>
<dbReference type="Gene3D" id="3.40.50.300">
    <property type="entry name" value="P-loop containing nucleotide triphosphate hydrolases"/>
    <property type="match status" value="1"/>
</dbReference>
<dbReference type="InterPro" id="IPR027417">
    <property type="entry name" value="P-loop_NTPase"/>
</dbReference>
<dbReference type="Proteomes" id="UP000261620">
    <property type="component" value="Unplaced"/>
</dbReference>
<dbReference type="PANTHER" id="PTHR46406">
    <property type="entry name" value="NITRIC OXIDE-ASSOCIATED PROTEIN 1"/>
    <property type="match status" value="1"/>
</dbReference>
<evidence type="ECO:0000259" key="2">
    <source>
        <dbReference type="Pfam" id="PF21516"/>
    </source>
</evidence>
<dbReference type="STRING" id="94237.ENSMMOP00000005450"/>
<evidence type="ECO:0000313" key="3">
    <source>
        <dbReference type="Ensembl" id="ENSMMOP00000005450.1"/>
    </source>
</evidence>
<dbReference type="SUPFAM" id="SSF52540">
    <property type="entry name" value="P-loop containing nucleoside triphosphate hydrolases"/>
    <property type="match status" value="1"/>
</dbReference>
<dbReference type="PANTHER" id="PTHR46406:SF1">
    <property type="entry name" value="NITRIC OXIDE-ASSOCIATED PROTEIN 1"/>
    <property type="match status" value="1"/>
</dbReference>
<dbReference type="AlphaFoldDB" id="A0A3Q4AMB7"/>